<dbReference type="OrthoDB" id="9805474at2"/>
<dbReference type="AlphaFoldDB" id="W8TH68"/>
<dbReference type="PROSITE" id="PS50112">
    <property type="entry name" value="PAS"/>
    <property type="match status" value="1"/>
</dbReference>
<dbReference type="Gene3D" id="3.30.450.20">
    <property type="entry name" value="PAS domain"/>
    <property type="match status" value="1"/>
</dbReference>
<dbReference type="SUPFAM" id="SSF55785">
    <property type="entry name" value="PYP-like sensor domain (PAS domain)"/>
    <property type="match status" value="1"/>
</dbReference>
<dbReference type="Gene3D" id="3.30.70.270">
    <property type="match status" value="1"/>
</dbReference>
<dbReference type="SUPFAM" id="SSF55073">
    <property type="entry name" value="Nucleotide cyclase"/>
    <property type="match status" value="1"/>
</dbReference>
<dbReference type="KEGG" id="eac:EAL2_c18720"/>
<evidence type="ECO:0008006" key="5">
    <source>
        <dbReference type="Google" id="ProtNLM"/>
    </source>
</evidence>
<sequence>MADLSFGINVKGEQDQFDFFRLMFQNYPGIMLIIDPDSGVIVEANAAAENFYGYGRESLIGMDICSINRFQKQDAELRLKAALSGISMSNMKHYTFDGTEKNVKVFLAPVELGGKVLIHAVIFEVSEGDGEFENEVVSNRKYLHMALHDDLTELPNKRFFKMRVEEEILKASVGGGGFALVFIDLDDFKHINDTLGHVTGDKMLSLIGKKLKNSVRGADFAARFGGDEFAIVLPGEQDREEAETIAQRIKKSIEDILEIDGQKLQVSCSYGISIYPSDGEGFVELLRAADKEMYNWKQSVEENHYR</sequence>
<organism evidence="3 4">
    <name type="scientific">Peptoclostridium acidaminophilum DSM 3953</name>
    <dbReference type="NCBI Taxonomy" id="1286171"/>
    <lineage>
        <taxon>Bacteria</taxon>
        <taxon>Bacillati</taxon>
        <taxon>Bacillota</taxon>
        <taxon>Clostridia</taxon>
        <taxon>Peptostreptococcales</taxon>
        <taxon>Peptoclostridiaceae</taxon>
        <taxon>Peptoclostridium</taxon>
    </lineage>
</organism>
<dbReference type="InterPro" id="IPR000160">
    <property type="entry name" value="GGDEF_dom"/>
</dbReference>
<dbReference type="EMBL" id="CP007452">
    <property type="protein sequence ID" value="AHM57153.1"/>
    <property type="molecule type" value="Genomic_DNA"/>
</dbReference>
<evidence type="ECO:0000259" key="2">
    <source>
        <dbReference type="PROSITE" id="PS50887"/>
    </source>
</evidence>
<dbReference type="PROSITE" id="PS50887">
    <property type="entry name" value="GGDEF"/>
    <property type="match status" value="1"/>
</dbReference>
<dbReference type="Pfam" id="PF13426">
    <property type="entry name" value="PAS_9"/>
    <property type="match status" value="1"/>
</dbReference>
<dbReference type="Proteomes" id="UP000019591">
    <property type="component" value="Chromosome"/>
</dbReference>
<gene>
    <name evidence="3" type="ORF">EAL2_c18720</name>
</gene>
<protein>
    <recommendedName>
        <fullName evidence="5">Diguanylate cyclase</fullName>
    </recommendedName>
</protein>
<dbReference type="InterPro" id="IPR000014">
    <property type="entry name" value="PAS"/>
</dbReference>
<accession>W8TH68</accession>
<feature type="domain" description="GGDEF" evidence="2">
    <location>
        <begin position="176"/>
        <end position="306"/>
    </location>
</feature>
<dbReference type="FunFam" id="3.30.70.270:FF:000001">
    <property type="entry name" value="Diguanylate cyclase domain protein"/>
    <property type="match status" value="1"/>
</dbReference>
<dbReference type="PANTHER" id="PTHR46663">
    <property type="entry name" value="DIGUANYLATE CYCLASE DGCT-RELATED"/>
    <property type="match status" value="1"/>
</dbReference>
<evidence type="ECO:0000259" key="1">
    <source>
        <dbReference type="PROSITE" id="PS50112"/>
    </source>
</evidence>
<dbReference type="CDD" id="cd00130">
    <property type="entry name" value="PAS"/>
    <property type="match status" value="1"/>
</dbReference>
<dbReference type="InterPro" id="IPR035965">
    <property type="entry name" value="PAS-like_dom_sf"/>
</dbReference>
<reference evidence="3 4" key="1">
    <citation type="journal article" date="2014" name="Genome Announc.">
        <title>Complete Genome Sequence of Amino Acid-Utilizing Eubacterium acidaminophilum al-2 (DSM 3953).</title>
        <authorList>
            <person name="Poehlein A."/>
            <person name="Andreesen J.R."/>
            <person name="Daniel R."/>
        </authorList>
    </citation>
    <scope>NUCLEOTIDE SEQUENCE [LARGE SCALE GENOMIC DNA]</scope>
    <source>
        <strain evidence="3 4">DSM 3953</strain>
    </source>
</reference>
<feature type="domain" description="PAS" evidence="1">
    <location>
        <begin position="16"/>
        <end position="61"/>
    </location>
</feature>
<keyword evidence="4" id="KW-1185">Reference proteome</keyword>
<dbReference type="InterPro" id="IPR052163">
    <property type="entry name" value="DGC-Regulatory_Protein"/>
</dbReference>
<dbReference type="eggNOG" id="COG5001">
    <property type="taxonomic scope" value="Bacteria"/>
</dbReference>
<dbReference type="STRING" id="1286171.EAL2_c18720"/>
<dbReference type="Pfam" id="PF00990">
    <property type="entry name" value="GGDEF"/>
    <property type="match status" value="1"/>
</dbReference>
<dbReference type="RefSeq" id="WP_025436107.1">
    <property type="nucleotide sequence ID" value="NZ_CP007452.1"/>
</dbReference>
<proteinExistence type="predicted"/>
<dbReference type="HOGENOM" id="CLU_000445_11_4_9"/>
<dbReference type="SMART" id="SM00267">
    <property type="entry name" value="GGDEF"/>
    <property type="match status" value="1"/>
</dbReference>
<name>W8TH68_PEPAC</name>
<dbReference type="SMART" id="SM00091">
    <property type="entry name" value="PAS"/>
    <property type="match status" value="1"/>
</dbReference>
<evidence type="ECO:0000313" key="4">
    <source>
        <dbReference type="Proteomes" id="UP000019591"/>
    </source>
</evidence>
<dbReference type="CDD" id="cd01949">
    <property type="entry name" value="GGDEF"/>
    <property type="match status" value="1"/>
</dbReference>
<dbReference type="InterPro" id="IPR029787">
    <property type="entry name" value="Nucleotide_cyclase"/>
</dbReference>
<dbReference type="NCBIfam" id="TIGR00254">
    <property type="entry name" value="GGDEF"/>
    <property type="match status" value="1"/>
</dbReference>
<evidence type="ECO:0000313" key="3">
    <source>
        <dbReference type="EMBL" id="AHM57153.1"/>
    </source>
</evidence>
<dbReference type="NCBIfam" id="TIGR00229">
    <property type="entry name" value="sensory_box"/>
    <property type="match status" value="1"/>
</dbReference>
<dbReference type="InterPro" id="IPR043128">
    <property type="entry name" value="Rev_trsase/Diguanyl_cyclase"/>
</dbReference>
<dbReference type="PANTHER" id="PTHR46663:SF2">
    <property type="entry name" value="GGDEF DOMAIN-CONTAINING PROTEIN"/>
    <property type="match status" value="1"/>
</dbReference>
<dbReference type="PATRIC" id="fig|1286171.3.peg.1821"/>